<keyword evidence="1" id="KW-0732">Signal</keyword>
<accession>A0A4V2Q7Q2</accession>
<dbReference type="Gene3D" id="3.40.50.1110">
    <property type="entry name" value="SGNH hydrolase"/>
    <property type="match status" value="1"/>
</dbReference>
<dbReference type="Proteomes" id="UP000295063">
    <property type="component" value="Unassembled WGS sequence"/>
</dbReference>
<reference evidence="3 4" key="1">
    <citation type="submission" date="2019-03" db="EMBL/GenBank/DDBJ databases">
        <title>Genomic Encyclopedia of Type Strains, Phase IV (KMG-IV): sequencing the most valuable type-strain genomes for metagenomic binning, comparative biology and taxonomic classification.</title>
        <authorList>
            <person name="Goeker M."/>
        </authorList>
    </citation>
    <scope>NUCLEOTIDE SEQUENCE [LARGE SCALE GENOMIC DNA]</scope>
    <source>
        <strain evidence="3 4">DSM 15969</strain>
    </source>
</reference>
<dbReference type="PANTHER" id="PTHR30383:SF5">
    <property type="entry name" value="SGNH HYDROLASE-TYPE ESTERASE DOMAIN-CONTAINING PROTEIN"/>
    <property type="match status" value="1"/>
</dbReference>
<dbReference type="RefSeq" id="WP_132083314.1">
    <property type="nucleotide sequence ID" value="NZ_SLUI01000020.1"/>
</dbReference>
<comment type="caution">
    <text evidence="3">The sequence shown here is derived from an EMBL/GenBank/DDBJ whole genome shotgun (WGS) entry which is preliminary data.</text>
</comment>
<name>A0A4V2Q7Q2_9FIRM</name>
<dbReference type="InterPro" id="IPR013830">
    <property type="entry name" value="SGNH_hydro"/>
</dbReference>
<dbReference type="InterPro" id="IPR036514">
    <property type="entry name" value="SGNH_hydro_sf"/>
</dbReference>
<evidence type="ECO:0000313" key="4">
    <source>
        <dbReference type="Proteomes" id="UP000295063"/>
    </source>
</evidence>
<dbReference type="AlphaFoldDB" id="A0A4V2Q7Q2"/>
<proteinExistence type="predicted"/>
<feature type="signal peptide" evidence="1">
    <location>
        <begin position="1"/>
        <end position="22"/>
    </location>
</feature>
<sequence length="413" mass="46148">MKLLRIMLFCVLLCSAAASGYAQDNKIQLVWTSAEDAVMYELEVATAPVFRDRQAPQDKIVYQTTAIYTPGVELDSSVLAAKDGKKLYYRVRPLDLDKKAVGRFSAPVALDKGILNPTKPAVTAYGKKKVLTPLYPVYAWIPVLHAASYEVEITNQLPETANGTEPSRYRIRNYSVGAGFDYYDSEPYRDNGTYFWRVIAFDNQGEAIGEYSDAVPFAVKTGVHKWAVFGDSITHGGGAVSNPPSDERFDYSSYLPFPVKNLGRSGDTAAALAERFERDVLPFQPQYLFVLGGSNSIRGGVSAGEVIESLELIKQKCQENGILPIFLTLPPLNPERIQRVFNQPTADNWQEELKQVNAYIRKQPYYVEIYANLVDKRGLLPVKYAQDGLHPDIAGKKVMARSVQSFLKKYKLK</sequence>
<dbReference type="GO" id="GO:0004622">
    <property type="term" value="F:phosphatidylcholine lysophospholipase activity"/>
    <property type="evidence" value="ECO:0007669"/>
    <property type="project" value="TreeGrafter"/>
</dbReference>
<dbReference type="InterPro" id="IPR013783">
    <property type="entry name" value="Ig-like_fold"/>
</dbReference>
<feature type="chain" id="PRO_5039014125" evidence="1">
    <location>
        <begin position="23"/>
        <end position="413"/>
    </location>
</feature>
<dbReference type="OrthoDB" id="1625474at2"/>
<evidence type="ECO:0000256" key="1">
    <source>
        <dbReference type="SAM" id="SignalP"/>
    </source>
</evidence>
<dbReference type="SUPFAM" id="SSF52266">
    <property type="entry name" value="SGNH hydrolase"/>
    <property type="match status" value="1"/>
</dbReference>
<dbReference type="PANTHER" id="PTHR30383">
    <property type="entry name" value="THIOESTERASE 1/PROTEASE 1/LYSOPHOSPHOLIPASE L1"/>
    <property type="match status" value="1"/>
</dbReference>
<evidence type="ECO:0000313" key="3">
    <source>
        <dbReference type="EMBL" id="TCL32731.1"/>
    </source>
</evidence>
<dbReference type="EMBL" id="SLUI01000020">
    <property type="protein sequence ID" value="TCL32731.1"/>
    <property type="molecule type" value="Genomic_DNA"/>
</dbReference>
<dbReference type="Pfam" id="PF13472">
    <property type="entry name" value="Lipase_GDSL_2"/>
    <property type="match status" value="1"/>
</dbReference>
<gene>
    <name evidence="3" type="ORF">EV210_12051</name>
</gene>
<organism evidence="3 4">
    <name type="scientific">Anaerospora hongkongensis</name>
    <dbReference type="NCBI Taxonomy" id="244830"/>
    <lineage>
        <taxon>Bacteria</taxon>
        <taxon>Bacillati</taxon>
        <taxon>Bacillota</taxon>
        <taxon>Negativicutes</taxon>
        <taxon>Selenomonadales</taxon>
        <taxon>Sporomusaceae</taxon>
        <taxon>Anaerospora</taxon>
    </lineage>
</organism>
<feature type="domain" description="SGNH hydrolase-type esterase" evidence="2">
    <location>
        <begin position="228"/>
        <end position="397"/>
    </location>
</feature>
<dbReference type="Gene3D" id="2.60.40.10">
    <property type="entry name" value="Immunoglobulins"/>
    <property type="match status" value="2"/>
</dbReference>
<keyword evidence="4" id="KW-1185">Reference proteome</keyword>
<evidence type="ECO:0000259" key="2">
    <source>
        <dbReference type="Pfam" id="PF13472"/>
    </source>
</evidence>
<protein>
    <submittedName>
        <fullName evidence="3">Lysophospholipase L1-like esterase</fullName>
    </submittedName>
</protein>
<dbReference type="InterPro" id="IPR051532">
    <property type="entry name" value="Ester_Hydrolysis_Enzymes"/>
</dbReference>